<dbReference type="Gene3D" id="3.40.50.1000">
    <property type="entry name" value="HAD superfamily/HAD-like"/>
    <property type="match status" value="1"/>
</dbReference>
<dbReference type="InterPro" id="IPR023214">
    <property type="entry name" value="HAD_sf"/>
</dbReference>
<gene>
    <name evidence="2" type="ORF">AB0C36_18355</name>
</gene>
<dbReference type="Gene3D" id="3.30.1240.10">
    <property type="match status" value="1"/>
</dbReference>
<protein>
    <submittedName>
        <fullName evidence="2">HAD family hydrolase</fullName>
        <ecNumber evidence="2">3.1.3.-</ecNumber>
    </submittedName>
</protein>
<evidence type="ECO:0000313" key="2">
    <source>
        <dbReference type="EMBL" id="MEU8135471.1"/>
    </source>
</evidence>
<evidence type="ECO:0000313" key="3">
    <source>
        <dbReference type="Proteomes" id="UP001551482"/>
    </source>
</evidence>
<evidence type="ECO:0000256" key="1">
    <source>
        <dbReference type="SAM" id="MobiDB-lite"/>
    </source>
</evidence>
<comment type="caution">
    <text evidence="2">The sequence shown here is derived from an EMBL/GenBank/DDBJ whole genome shotgun (WGS) entry which is preliminary data.</text>
</comment>
<dbReference type="PANTHER" id="PTHR10000:SF8">
    <property type="entry name" value="HAD SUPERFAMILY HYDROLASE-LIKE, TYPE 3"/>
    <property type="match status" value="1"/>
</dbReference>
<dbReference type="RefSeq" id="WP_358355234.1">
    <property type="nucleotide sequence ID" value="NZ_JBEZFP010000043.1"/>
</dbReference>
<dbReference type="EC" id="3.1.3.-" evidence="2"/>
<feature type="compositionally biased region" description="Low complexity" evidence="1">
    <location>
        <begin position="1"/>
        <end position="12"/>
    </location>
</feature>
<dbReference type="Pfam" id="PF08282">
    <property type="entry name" value="Hydrolase_3"/>
    <property type="match status" value="1"/>
</dbReference>
<reference evidence="2 3" key="1">
    <citation type="submission" date="2024-06" db="EMBL/GenBank/DDBJ databases">
        <title>The Natural Products Discovery Center: Release of the First 8490 Sequenced Strains for Exploring Actinobacteria Biosynthetic Diversity.</title>
        <authorList>
            <person name="Kalkreuter E."/>
            <person name="Kautsar S.A."/>
            <person name="Yang D."/>
            <person name="Bader C.D."/>
            <person name="Teijaro C.N."/>
            <person name="Fluegel L."/>
            <person name="Davis C.M."/>
            <person name="Simpson J.R."/>
            <person name="Lauterbach L."/>
            <person name="Steele A.D."/>
            <person name="Gui C."/>
            <person name="Meng S."/>
            <person name="Li G."/>
            <person name="Viehrig K."/>
            <person name="Ye F."/>
            <person name="Su P."/>
            <person name="Kiefer A.F."/>
            <person name="Nichols A."/>
            <person name="Cepeda A.J."/>
            <person name="Yan W."/>
            <person name="Fan B."/>
            <person name="Jiang Y."/>
            <person name="Adhikari A."/>
            <person name="Zheng C.-J."/>
            <person name="Schuster L."/>
            <person name="Cowan T.M."/>
            <person name="Smanski M.J."/>
            <person name="Chevrette M.G."/>
            <person name="De Carvalho L.P.S."/>
            <person name="Shen B."/>
        </authorList>
    </citation>
    <scope>NUCLEOTIDE SEQUENCE [LARGE SCALE GENOMIC DNA]</scope>
    <source>
        <strain evidence="2 3">NPDC048946</strain>
    </source>
</reference>
<dbReference type="InterPro" id="IPR036412">
    <property type="entry name" value="HAD-like_sf"/>
</dbReference>
<dbReference type="SUPFAM" id="SSF56784">
    <property type="entry name" value="HAD-like"/>
    <property type="match status" value="1"/>
</dbReference>
<dbReference type="EMBL" id="JBEZFP010000043">
    <property type="protein sequence ID" value="MEU8135471.1"/>
    <property type="molecule type" value="Genomic_DNA"/>
</dbReference>
<sequence>MTAAATPAGTPGSPEPGWPGQPGEPLGRRPLIVCDLDGTLLRPDATASAYTRRTLNRLAAAGVALTIATARGMPSIRALLAGVELPLPVVELGGSYISDAVTGEHFVNHTLDREVTVALVDALAVSGIEPTLTSWDGTADHVDFGELGNDSVRWFHDEKAALGDPRLRYCPDFRALARSAQVVLVRLAAPHDDAERVGKLIAAACGDRAAVLAIRNDYCPGWTEFSVTAPTADKGTAVRGLRERLGHTGPLVVCGDHLNDLSMFAVATAPQDRRIVPSGAHPDVLALATDVTGPSDADGVARYLASAYLAETAEG</sequence>
<dbReference type="Proteomes" id="UP001551482">
    <property type="component" value="Unassembled WGS sequence"/>
</dbReference>
<proteinExistence type="predicted"/>
<dbReference type="PANTHER" id="PTHR10000">
    <property type="entry name" value="PHOSPHOSERINE PHOSPHATASE"/>
    <property type="match status" value="1"/>
</dbReference>
<organism evidence="2 3">
    <name type="scientific">Streptodolium elevatio</name>
    <dbReference type="NCBI Taxonomy" id="3157996"/>
    <lineage>
        <taxon>Bacteria</taxon>
        <taxon>Bacillati</taxon>
        <taxon>Actinomycetota</taxon>
        <taxon>Actinomycetes</taxon>
        <taxon>Kitasatosporales</taxon>
        <taxon>Streptomycetaceae</taxon>
        <taxon>Streptodolium</taxon>
    </lineage>
</organism>
<dbReference type="GO" id="GO:0016787">
    <property type="term" value="F:hydrolase activity"/>
    <property type="evidence" value="ECO:0007669"/>
    <property type="project" value="UniProtKB-KW"/>
</dbReference>
<accession>A0ABV3DIG9</accession>
<name>A0ABV3DIG9_9ACTN</name>
<keyword evidence="2" id="KW-0378">Hydrolase</keyword>
<feature type="region of interest" description="Disordered" evidence="1">
    <location>
        <begin position="1"/>
        <end position="26"/>
    </location>
</feature>
<keyword evidence="3" id="KW-1185">Reference proteome</keyword>